<keyword evidence="3 10" id="KW-0328">Glycosyltransferase</keyword>
<evidence type="ECO:0000256" key="4">
    <source>
        <dbReference type="ARBA" id="ARBA00022679"/>
    </source>
</evidence>
<reference evidence="11" key="1">
    <citation type="journal article" date="2019" name="Int. J. Syst. Evol. Microbiol.">
        <title>The Global Catalogue of Microorganisms (GCM) 10K type strain sequencing project: providing services to taxonomists for standard genome sequencing and annotation.</title>
        <authorList>
            <consortium name="The Broad Institute Genomics Platform"/>
            <consortium name="The Broad Institute Genome Sequencing Center for Infectious Disease"/>
            <person name="Wu L."/>
            <person name="Ma J."/>
        </authorList>
    </citation>
    <scope>NUCLEOTIDE SEQUENCE [LARGE SCALE GENOMIC DNA]</scope>
    <source>
        <strain evidence="11">CCUG 30340</strain>
    </source>
</reference>
<evidence type="ECO:0000256" key="6">
    <source>
        <dbReference type="ARBA" id="ARBA00022989"/>
    </source>
</evidence>
<evidence type="ECO:0000256" key="7">
    <source>
        <dbReference type="ARBA" id="ARBA00023136"/>
    </source>
</evidence>
<feature type="transmembrane region" description="Helical" evidence="8">
    <location>
        <begin position="180"/>
        <end position="203"/>
    </location>
</feature>
<organism evidence="10 11">
    <name type="scientific">Dokdonella ginsengisoli</name>
    <dbReference type="NCBI Taxonomy" id="363846"/>
    <lineage>
        <taxon>Bacteria</taxon>
        <taxon>Pseudomonadati</taxon>
        <taxon>Pseudomonadota</taxon>
        <taxon>Gammaproteobacteria</taxon>
        <taxon>Lysobacterales</taxon>
        <taxon>Rhodanobacteraceae</taxon>
        <taxon>Dokdonella</taxon>
    </lineage>
</organism>
<evidence type="ECO:0000256" key="1">
    <source>
        <dbReference type="ARBA" id="ARBA00004651"/>
    </source>
</evidence>
<protein>
    <submittedName>
        <fullName evidence="10">ArnT family glycosyltransferase</fullName>
        <ecNumber evidence="10">2.4.-.-</ecNumber>
    </submittedName>
</protein>
<evidence type="ECO:0000313" key="11">
    <source>
        <dbReference type="Proteomes" id="UP001595886"/>
    </source>
</evidence>
<name>A0ABV9QTA7_9GAMM</name>
<dbReference type="InterPro" id="IPR038731">
    <property type="entry name" value="RgtA/B/C-like"/>
</dbReference>
<feature type="transmembrane region" description="Helical" evidence="8">
    <location>
        <begin position="224"/>
        <end position="243"/>
    </location>
</feature>
<dbReference type="RefSeq" id="WP_380018542.1">
    <property type="nucleotide sequence ID" value="NZ_JBHSHD010000002.1"/>
</dbReference>
<dbReference type="EC" id="2.4.-.-" evidence="10"/>
<keyword evidence="2" id="KW-1003">Cell membrane</keyword>
<accession>A0ABV9QTA7</accession>
<feature type="transmembrane region" description="Helical" evidence="8">
    <location>
        <begin position="109"/>
        <end position="126"/>
    </location>
</feature>
<evidence type="ECO:0000313" key="10">
    <source>
        <dbReference type="EMBL" id="MFC4818809.1"/>
    </source>
</evidence>
<keyword evidence="4 10" id="KW-0808">Transferase</keyword>
<keyword evidence="11" id="KW-1185">Reference proteome</keyword>
<evidence type="ECO:0000256" key="3">
    <source>
        <dbReference type="ARBA" id="ARBA00022676"/>
    </source>
</evidence>
<feature type="transmembrane region" description="Helical" evidence="8">
    <location>
        <begin position="132"/>
        <end position="149"/>
    </location>
</feature>
<gene>
    <name evidence="10" type="ORF">ACFO6Q_00645</name>
</gene>
<dbReference type="PANTHER" id="PTHR33908">
    <property type="entry name" value="MANNOSYLTRANSFERASE YKCB-RELATED"/>
    <property type="match status" value="1"/>
</dbReference>
<evidence type="ECO:0000256" key="5">
    <source>
        <dbReference type="ARBA" id="ARBA00022692"/>
    </source>
</evidence>
<keyword evidence="6 8" id="KW-1133">Transmembrane helix</keyword>
<feature type="transmembrane region" description="Helical" evidence="8">
    <location>
        <begin position="349"/>
        <end position="370"/>
    </location>
</feature>
<dbReference type="PANTHER" id="PTHR33908:SF11">
    <property type="entry name" value="MEMBRANE PROTEIN"/>
    <property type="match status" value="1"/>
</dbReference>
<feature type="transmembrane region" description="Helical" evidence="8">
    <location>
        <begin position="325"/>
        <end position="343"/>
    </location>
</feature>
<sequence length="521" mass="56911">MSSSLRARNAVSRRRSAWIGVLIALVAVLAAALHAWRIADVPHGFFVDETSIGYNAWQIVQTGRDEHGVAWPLYFRAFGEYKNPVYVYFLAAIYEVFGLSETATRAASFAAWLIGSLVMFGLFRRLTNDRAVLLYAVLCLGFTPWLFTLSRISFEVISLLPLLALHLWAVHRAYEGGNTRWAVLAGLALGVAAYAYSTFRMLAPLHVLAVLLVYPRREYRGRHAWLIAGFIAAVLPLVAYVLAHADNLTSRFGELTYLHEPGTTAWDKAVTFAGRYVEYFGPDFLALHGDSIVRHHTGYGGQLLLATILLALIGLMCAWRRGSSFTRLLVAGAAIAPLAAALTRDHGHSLRAFSLVVFALPLSVVGAIWLRERIGAAAVVLLTACAAVQGALYTLDYFTRYAAATDVVFVSRGFEPALRAALARSSGRVIVDERQIQPYIHALFYQEILAVEDGPAVRDRTVLVGREDALRPGDAYVMFDPMFSCAGCREGLPVRGLYAVKIAGADGRVSPSFAPAAGSGR</sequence>
<keyword evidence="5 8" id="KW-0812">Transmembrane</keyword>
<comment type="subcellular location">
    <subcellularLocation>
        <location evidence="1">Cell membrane</location>
        <topology evidence="1">Multi-pass membrane protein</topology>
    </subcellularLocation>
</comment>
<dbReference type="Proteomes" id="UP001595886">
    <property type="component" value="Unassembled WGS sequence"/>
</dbReference>
<evidence type="ECO:0000256" key="8">
    <source>
        <dbReference type="SAM" id="Phobius"/>
    </source>
</evidence>
<feature type="transmembrane region" description="Helical" evidence="8">
    <location>
        <begin position="377"/>
        <end position="395"/>
    </location>
</feature>
<evidence type="ECO:0000256" key="2">
    <source>
        <dbReference type="ARBA" id="ARBA00022475"/>
    </source>
</evidence>
<comment type="caution">
    <text evidence="10">The sequence shown here is derived from an EMBL/GenBank/DDBJ whole genome shotgun (WGS) entry which is preliminary data.</text>
</comment>
<dbReference type="EMBL" id="JBHSHD010000002">
    <property type="protein sequence ID" value="MFC4818809.1"/>
    <property type="molecule type" value="Genomic_DNA"/>
</dbReference>
<proteinExistence type="predicted"/>
<dbReference type="InterPro" id="IPR050297">
    <property type="entry name" value="LipidA_mod_glycosyltrf_83"/>
</dbReference>
<feature type="domain" description="Glycosyltransferase RgtA/B/C/D-like" evidence="9">
    <location>
        <begin position="83"/>
        <end position="235"/>
    </location>
</feature>
<feature type="transmembrane region" description="Helical" evidence="8">
    <location>
        <begin position="299"/>
        <end position="318"/>
    </location>
</feature>
<keyword evidence="7 8" id="KW-0472">Membrane</keyword>
<dbReference type="GO" id="GO:0016757">
    <property type="term" value="F:glycosyltransferase activity"/>
    <property type="evidence" value="ECO:0007669"/>
    <property type="project" value="UniProtKB-KW"/>
</dbReference>
<dbReference type="Pfam" id="PF13231">
    <property type="entry name" value="PMT_2"/>
    <property type="match status" value="1"/>
</dbReference>
<evidence type="ECO:0000259" key="9">
    <source>
        <dbReference type="Pfam" id="PF13231"/>
    </source>
</evidence>